<dbReference type="InterPro" id="IPR036291">
    <property type="entry name" value="NAD(P)-bd_dom_sf"/>
</dbReference>
<evidence type="ECO:0000256" key="1">
    <source>
        <dbReference type="ARBA" id="ARBA00023002"/>
    </source>
</evidence>
<gene>
    <name evidence="3" type="ORF">RM423_19895</name>
</gene>
<dbReference type="InterPro" id="IPR050700">
    <property type="entry name" value="YIM1/Zinc_Alcohol_DH_Fams"/>
</dbReference>
<keyword evidence="1 3" id="KW-0560">Oxidoreductase</keyword>
<evidence type="ECO:0000259" key="2">
    <source>
        <dbReference type="SMART" id="SM00829"/>
    </source>
</evidence>
<dbReference type="CDD" id="cd05289">
    <property type="entry name" value="MDR_like_2"/>
    <property type="match status" value="1"/>
</dbReference>
<evidence type="ECO:0000313" key="3">
    <source>
        <dbReference type="EMBL" id="MDT0263644.1"/>
    </source>
</evidence>
<dbReference type="Gene3D" id="3.40.50.720">
    <property type="entry name" value="NAD(P)-binding Rossmann-like Domain"/>
    <property type="match status" value="1"/>
</dbReference>
<proteinExistence type="predicted"/>
<dbReference type="SUPFAM" id="SSF51735">
    <property type="entry name" value="NAD(P)-binding Rossmann-fold domains"/>
    <property type="match status" value="1"/>
</dbReference>
<feature type="domain" description="Enoyl reductase (ER)" evidence="2">
    <location>
        <begin position="10"/>
        <end position="303"/>
    </location>
</feature>
<dbReference type="SUPFAM" id="SSF50129">
    <property type="entry name" value="GroES-like"/>
    <property type="match status" value="1"/>
</dbReference>
<dbReference type="InterPro" id="IPR011032">
    <property type="entry name" value="GroES-like_sf"/>
</dbReference>
<organism evidence="3 4">
    <name type="scientific">Jatrophihabitans lederbergiae</name>
    <dbReference type="NCBI Taxonomy" id="3075547"/>
    <lineage>
        <taxon>Bacteria</taxon>
        <taxon>Bacillati</taxon>
        <taxon>Actinomycetota</taxon>
        <taxon>Actinomycetes</taxon>
        <taxon>Jatrophihabitantales</taxon>
        <taxon>Jatrophihabitantaceae</taxon>
        <taxon>Jatrophihabitans</taxon>
    </lineage>
</organism>
<dbReference type="RefSeq" id="WP_311424789.1">
    <property type="nucleotide sequence ID" value="NZ_JAVREH010000046.1"/>
</dbReference>
<dbReference type="Proteomes" id="UP001183176">
    <property type="component" value="Unassembled WGS sequence"/>
</dbReference>
<reference evidence="4" key="1">
    <citation type="submission" date="2023-07" db="EMBL/GenBank/DDBJ databases">
        <title>30 novel species of actinomycetes from the DSMZ collection.</title>
        <authorList>
            <person name="Nouioui I."/>
        </authorList>
    </citation>
    <scope>NUCLEOTIDE SEQUENCE [LARGE SCALE GENOMIC DNA]</scope>
    <source>
        <strain evidence="4">DSM 44399</strain>
    </source>
</reference>
<dbReference type="PANTHER" id="PTHR11695:SF294">
    <property type="entry name" value="RETICULON-4-INTERACTING PROTEIN 1, MITOCHONDRIAL"/>
    <property type="match status" value="1"/>
</dbReference>
<sequence>MRAVQIARYGDTPTVHDVEQPFPGPGEVLVRVTGAATNPLDLKITAGYMHDFFPVQFPYTLGTDVSGTITALGDTVHGWNVGDPVVARLDPSDGGAYAEFAVVPADQLVHAPTSIPLFLAAGAATAAATAWQAITEIADIHAGQRVLIHAGAGGVGSFALQMARTLHAHVITTASGPGLHIAHDLGADEVIDHTSGPFGSQLADIDVVIDTVGGAVEEQSLDVLRHGGLLVAVPMPPDTDRASARGMRAEFLFHASDPQRLATVIGMLDGDIRVLLDQTLDLDEAPQALQYLAAGHAKGKVILIPQTP</sequence>
<name>A0ABU2JGN7_9ACTN</name>
<dbReference type="InterPro" id="IPR013154">
    <property type="entry name" value="ADH-like_N"/>
</dbReference>
<dbReference type="PROSITE" id="PS01162">
    <property type="entry name" value="QOR_ZETA_CRYSTAL"/>
    <property type="match status" value="1"/>
</dbReference>
<keyword evidence="4" id="KW-1185">Reference proteome</keyword>
<dbReference type="InterPro" id="IPR002364">
    <property type="entry name" value="Quin_OxRdtase/zeta-crystal_CS"/>
</dbReference>
<dbReference type="SMART" id="SM00829">
    <property type="entry name" value="PKS_ER"/>
    <property type="match status" value="1"/>
</dbReference>
<dbReference type="GO" id="GO:0016491">
    <property type="term" value="F:oxidoreductase activity"/>
    <property type="evidence" value="ECO:0007669"/>
    <property type="project" value="UniProtKB-KW"/>
</dbReference>
<dbReference type="EC" id="1.-.-.-" evidence="3"/>
<protein>
    <submittedName>
        <fullName evidence="3">NADP-dependent oxidoreductase</fullName>
        <ecNumber evidence="3">1.-.-.-</ecNumber>
    </submittedName>
</protein>
<dbReference type="Pfam" id="PF13602">
    <property type="entry name" value="ADH_zinc_N_2"/>
    <property type="match status" value="1"/>
</dbReference>
<comment type="caution">
    <text evidence="3">The sequence shown here is derived from an EMBL/GenBank/DDBJ whole genome shotgun (WGS) entry which is preliminary data.</text>
</comment>
<accession>A0ABU2JGN7</accession>
<dbReference type="Gene3D" id="3.90.180.10">
    <property type="entry name" value="Medium-chain alcohol dehydrogenases, catalytic domain"/>
    <property type="match status" value="1"/>
</dbReference>
<dbReference type="Pfam" id="PF08240">
    <property type="entry name" value="ADH_N"/>
    <property type="match status" value="1"/>
</dbReference>
<evidence type="ECO:0000313" key="4">
    <source>
        <dbReference type="Proteomes" id="UP001183176"/>
    </source>
</evidence>
<dbReference type="PANTHER" id="PTHR11695">
    <property type="entry name" value="ALCOHOL DEHYDROGENASE RELATED"/>
    <property type="match status" value="1"/>
</dbReference>
<dbReference type="InterPro" id="IPR020843">
    <property type="entry name" value="ER"/>
</dbReference>
<dbReference type="EMBL" id="JAVREH010000046">
    <property type="protein sequence ID" value="MDT0263644.1"/>
    <property type="molecule type" value="Genomic_DNA"/>
</dbReference>